<dbReference type="PANTHER" id="PTHR43428:SF1">
    <property type="entry name" value="ARSENATE REDUCTASE"/>
    <property type="match status" value="1"/>
</dbReference>
<dbReference type="GO" id="GO:0004725">
    <property type="term" value="F:protein tyrosine phosphatase activity"/>
    <property type="evidence" value="ECO:0007669"/>
    <property type="project" value="UniProtKB-EC"/>
</dbReference>
<evidence type="ECO:0000259" key="2">
    <source>
        <dbReference type="SMART" id="SM00226"/>
    </source>
</evidence>
<dbReference type="PANTHER" id="PTHR43428">
    <property type="entry name" value="ARSENATE REDUCTASE"/>
    <property type="match status" value="1"/>
</dbReference>
<dbReference type="SUPFAM" id="SSF52788">
    <property type="entry name" value="Phosphotyrosine protein phosphatases I"/>
    <property type="match status" value="1"/>
</dbReference>
<dbReference type="Pfam" id="PF01451">
    <property type="entry name" value="LMWPc"/>
    <property type="match status" value="1"/>
</dbReference>
<gene>
    <name evidence="3" type="primary">arsC</name>
    <name evidence="3" type="ORF">Pan44_46490</name>
</gene>
<dbReference type="Gene3D" id="3.40.50.2300">
    <property type="match status" value="1"/>
</dbReference>
<proteinExistence type="predicted"/>
<dbReference type="RefSeq" id="WP_197453571.1">
    <property type="nucleotide sequence ID" value="NZ_CP036271.1"/>
</dbReference>
<dbReference type="EMBL" id="CP036271">
    <property type="protein sequence ID" value="QDT56592.1"/>
    <property type="molecule type" value="Genomic_DNA"/>
</dbReference>
<feature type="domain" description="Phosphotyrosine protein phosphatase I" evidence="2">
    <location>
        <begin position="63"/>
        <end position="207"/>
    </location>
</feature>
<name>A0A517SKD8_9PLAN</name>
<sequence length="224" mass="24683">MTPVPTMVLAAMFAAPSTPMSEPLTRYVQAREAEFNEIPAERKAQLTPLADYIRAQVTAARPVKLTFICTHNSRRSHLSQVWARTAANHYGIANVETYSGGTEATAFNPRAVAALRRAGFEIPELLEAGNPKYEVKWHSAAEPMVCFSKRFDQSPNPASGFAAVMTCTQADRACPIVAGADARISIPYEDPKAFDNTPDEARKYDERTAQIARELLYVFSQVAK</sequence>
<dbReference type="Proteomes" id="UP000315700">
    <property type="component" value="Chromosome"/>
</dbReference>
<keyword evidence="1" id="KW-0059">Arsenical resistance</keyword>
<protein>
    <submittedName>
        <fullName evidence="3">Protein ArsC</fullName>
        <ecNumber evidence="3">3.1.3.48</ecNumber>
    </submittedName>
</protein>
<evidence type="ECO:0000256" key="1">
    <source>
        <dbReference type="ARBA" id="ARBA00022849"/>
    </source>
</evidence>
<evidence type="ECO:0000313" key="3">
    <source>
        <dbReference type="EMBL" id="QDT56592.1"/>
    </source>
</evidence>
<dbReference type="InterPro" id="IPR036196">
    <property type="entry name" value="Ptyr_pPase_sf"/>
</dbReference>
<accession>A0A517SKD8</accession>
<dbReference type="KEGG" id="ccos:Pan44_46490"/>
<dbReference type="GO" id="GO:0046685">
    <property type="term" value="P:response to arsenic-containing substance"/>
    <property type="evidence" value="ECO:0007669"/>
    <property type="project" value="UniProtKB-KW"/>
</dbReference>
<keyword evidence="4" id="KW-1185">Reference proteome</keyword>
<evidence type="ECO:0000313" key="4">
    <source>
        <dbReference type="Proteomes" id="UP000315700"/>
    </source>
</evidence>
<organism evidence="3 4">
    <name type="scientific">Caulifigura coniformis</name>
    <dbReference type="NCBI Taxonomy" id="2527983"/>
    <lineage>
        <taxon>Bacteria</taxon>
        <taxon>Pseudomonadati</taxon>
        <taxon>Planctomycetota</taxon>
        <taxon>Planctomycetia</taxon>
        <taxon>Planctomycetales</taxon>
        <taxon>Planctomycetaceae</taxon>
        <taxon>Caulifigura</taxon>
    </lineage>
</organism>
<dbReference type="SMART" id="SM00226">
    <property type="entry name" value="LMWPc"/>
    <property type="match status" value="1"/>
</dbReference>
<reference evidence="3 4" key="1">
    <citation type="submission" date="2019-02" db="EMBL/GenBank/DDBJ databases">
        <title>Deep-cultivation of Planctomycetes and their phenomic and genomic characterization uncovers novel biology.</title>
        <authorList>
            <person name="Wiegand S."/>
            <person name="Jogler M."/>
            <person name="Boedeker C."/>
            <person name="Pinto D."/>
            <person name="Vollmers J."/>
            <person name="Rivas-Marin E."/>
            <person name="Kohn T."/>
            <person name="Peeters S.H."/>
            <person name="Heuer A."/>
            <person name="Rast P."/>
            <person name="Oberbeckmann S."/>
            <person name="Bunk B."/>
            <person name="Jeske O."/>
            <person name="Meyerdierks A."/>
            <person name="Storesund J.E."/>
            <person name="Kallscheuer N."/>
            <person name="Luecker S."/>
            <person name="Lage O.M."/>
            <person name="Pohl T."/>
            <person name="Merkel B.J."/>
            <person name="Hornburger P."/>
            <person name="Mueller R.-W."/>
            <person name="Bruemmer F."/>
            <person name="Labrenz M."/>
            <person name="Spormann A.M."/>
            <person name="Op den Camp H."/>
            <person name="Overmann J."/>
            <person name="Amann R."/>
            <person name="Jetten M.S.M."/>
            <person name="Mascher T."/>
            <person name="Medema M.H."/>
            <person name="Devos D.P."/>
            <person name="Kaster A.-K."/>
            <person name="Ovreas L."/>
            <person name="Rohde M."/>
            <person name="Galperin M.Y."/>
            <person name="Jogler C."/>
        </authorList>
    </citation>
    <scope>NUCLEOTIDE SEQUENCE [LARGE SCALE GENOMIC DNA]</scope>
    <source>
        <strain evidence="3 4">Pan44</strain>
    </source>
</reference>
<dbReference type="AlphaFoldDB" id="A0A517SKD8"/>
<dbReference type="InterPro" id="IPR023485">
    <property type="entry name" value="Ptyr_pPase"/>
</dbReference>
<dbReference type="InParanoid" id="A0A517SKD8"/>
<dbReference type="EC" id="3.1.3.48" evidence="3"/>
<keyword evidence="3" id="KW-0378">Hydrolase</keyword>